<dbReference type="NCBIfam" id="NF041742">
    <property type="entry name" value="WGxxGxxG_fam"/>
    <property type="match status" value="1"/>
</dbReference>
<gene>
    <name evidence="4" type="ORF">BJY18_007002</name>
</gene>
<name>A0A840J813_9PSEU</name>
<feature type="region of interest" description="Disordered" evidence="1">
    <location>
        <begin position="25"/>
        <end position="62"/>
    </location>
</feature>
<keyword evidence="2" id="KW-0812">Transmembrane</keyword>
<organism evidence="4 5">
    <name type="scientific">Amycolatopsis jiangsuensis</name>
    <dbReference type="NCBI Taxonomy" id="1181879"/>
    <lineage>
        <taxon>Bacteria</taxon>
        <taxon>Bacillati</taxon>
        <taxon>Actinomycetota</taxon>
        <taxon>Actinomycetes</taxon>
        <taxon>Pseudonocardiales</taxon>
        <taxon>Pseudonocardiaceae</taxon>
        <taxon>Amycolatopsis</taxon>
    </lineage>
</organism>
<evidence type="ECO:0000256" key="3">
    <source>
        <dbReference type="SAM" id="SignalP"/>
    </source>
</evidence>
<keyword evidence="5" id="KW-1185">Reference proteome</keyword>
<feature type="chain" id="PRO_5038866884" description="MYXO-CTERM domain-containing protein" evidence="3">
    <location>
        <begin position="23"/>
        <end position="118"/>
    </location>
</feature>
<feature type="signal peptide" evidence="3">
    <location>
        <begin position="1"/>
        <end position="22"/>
    </location>
</feature>
<proteinExistence type="predicted"/>
<feature type="transmembrane region" description="Helical" evidence="2">
    <location>
        <begin position="62"/>
        <end position="80"/>
    </location>
</feature>
<sequence length="118" mass="11794">MIGKSRRLACALGIAATVPLVAAGSAEAAAPAPGSTHAVSYAVPAPAQNQDNQDNDNDNGDNGLWGLFGLVGLLGLAGLVRRGPKRGAMAGYPAADPDQAPPANTYPPASPRRGPPDT</sequence>
<evidence type="ECO:0000256" key="1">
    <source>
        <dbReference type="SAM" id="MobiDB-lite"/>
    </source>
</evidence>
<evidence type="ECO:0000313" key="5">
    <source>
        <dbReference type="Proteomes" id="UP000581769"/>
    </source>
</evidence>
<keyword evidence="3" id="KW-0732">Signal</keyword>
<reference evidence="4 5" key="1">
    <citation type="submission" date="2020-08" db="EMBL/GenBank/DDBJ databases">
        <title>Sequencing the genomes of 1000 actinobacteria strains.</title>
        <authorList>
            <person name="Klenk H.-P."/>
        </authorList>
    </citation>
    <scope>NUCLEOTIDE SEQUENCE [LARGE SCALE GENOMIC DNA]</scope>
    <source>
        <strain evidence="4 5">DSM 45859</strain>
    </source>
</reference>
<comment type="caution">
    <text evidence="4">The sequence shown here is derived from an EMBL/GenBank/DDBJ whole genome shotgun (WGS) entry which is preliminary data.</text>
</comment>
<feature type="compositionally biased region" description="Low complexity" evidence="1">
    <location>
        <begin position="25"/>
        <end position="35"/>
    </location>
</feature>
<dbReference type="AlphaFoldDB" id="A0A840J813"/>
<keyword evidence="2" id="KW-1133">Transmembrane helix</keyword>
<evidence type="ECO:0008006" key="6">
    <source>
        <dbReference type="Google" id="ProtNLM"/>
    </source>
</evidence>
<feature type="region of interest" description="Disordered" evidence="1">
    <location>
        <begin position="85"/>
        <end position="118"/>
    </location>
</feature>
<dbReference type="RefSeq" id="WP_184784044.1">
    <property type="nucleotide sequence ID" value="NZ_JACHMG010000001.1"/>
</dbReference>
<feature type="compositionally biased region" description="Low complexity" evidence="1">
    <location>
        <begin position="93"/>
        <end position="103"/>
    </location>
</feature>
<accession>A0A840J813</accession>
<dbReference type="EMBL" id="JACHMG010000001">
    <property type="protein sequence ID" value="MBB4689517.1"/>
    <property type="molecule type" value="Genomic_DNA"/>
</dbReference>
<protein>
    <recommendedName>
        <fullName evidence="6">MYXO-CTERM domain-containing protein</fullName>
    </recommendedName>
</protein>
<evidence type="ECO:0000256" key="2">
    <source>
        <dbReference type="SAM" id="Phobius"/>
    </source>
</evidence>
<dbReference type="Proteomes" id="UP000581769">
    <property type="component" value="Unassembled WGS sequence"/>
</dbReference>
<evidence type="ECO:0000313" key="4">
    <source>
        <dbReference type="EMBL" id="MBB4689517.1"/>
    </source>
</evidence>
<keyword evidence="2" id="KW-0472">Membrane</keyword>